<sequence length="119" mass="13819">MPKLQFAVLEPDRVWCGDSTYIWAGNHWYYLAVVMDLFARRVIDWSLSANADTALISSLCGWPVRRVVSSVMSCSKVTREGLKYQQILWRYRIKHSVSLQGNCWDNSPMECFFCSLKTE</sequence>
<dbReference type="GO" id="GO:0015074">
    <property type="term" value="P:DNA integration"/>
    <property type="evidence" value="ECO:0007669"/>
    <property type="project" value="InterPro"/>
</dbReference>
<evidence type="ECO:0000313" key="2">
    <source>
        <dbReference type="EMBL" id="EBZ4207840.1"/>
    </source>
</evidence>
<reference evidence="2" key="1">
    <citation type="submission" date="2018-10" db="EMBL/GenBank/DDBJ databases">
        <authorList>
            <person name="Ashton P.M."/>
            <person name="Dallman T."/>
            <person name="Nair S."/>
            <person name="De Pinna E."/>
            <person name="Peters T."/>
            <person name="Grant K."/>
        </authorList>
    </citation>
    <scope>NUCLEOTIDE SEQUENCE</scope>
    <source>
        <strain evidence="2">623457</strain>
    </source>
</reference>
<dbReference type="EMBL" id="AAHRBT010000028">
    <property type="protein sequence ID" value="EBZ4207840.1"/>
    <property type="molecule type" value="Genomic_DNA"/>
</dbReference>
<name>A0A5X2XMC8_SALET</name>
<dbReference type="InterPro" id="IPR036397">
    <property type="entry name" value="RNaseH_sf"/>
</dbReference>
<dbReference type="GO" id="GO:0003676">
    <property type="term" value="F:nucleic acid binding"/>
    <property type="evidence" value="ECO:0007669"/>
    <property type="project" value="InterPro"/>
</dbReference>
<dbReference type="PROSITE" id="PS50994">
    <property type="entry name" value="INTEGRASE"/>
    <property type="match status" value="1"/>
</dbReference>
<protein>
    <recommendedName>
        <fullName evidence="1">Integrase catalytic domain-containing protein</fullName>
    </recommendedName>
</protein>
<dbReference type="PANTHER" id="PTHR46889:SF4">
    <property type="entry name" value="TRANSPOSASE INSO FOR INSERTION SEQUENCE ELEMENT IS911B-RELATED"/>
    <property type="match status" value="1"/>
</dbReference>
<accession>A0A5X2XMC8</accession>
<organism evidence="2">
    <name type="scientific">Salmonella enterica subsp. enterica serovar London</name>
    <dbReference type="NCBI Taxonomy" id="149390"/>
    <lineage>
        <taxon>Bacteria</taxon>
        <taxon>Pseudomonadati</taxon>
        <taxon>Pseudomonadota</taxon>
        <taxon>Gammaproteobacteria</taxon>
        <taxon>Enterobacterales</taxon>
        <taxon>Enterobacteriaceae</taxon>
        <taxon>Salmonella</taxon>
    </lineage>
</organism>
<dbReference type="SUPFAM" id="SSF53098">
    <property type="entry name" value="Ribonuclease H-like"/>
    <property type="match status" value="1"/>
</dbReference>
<dbReference type="Pfam" id="PF00665">
    <property type="entry name" value="rve"/>
    <property type="match status" value="1"/>
</dbReference>
<evidence type="ECO:0000259" key="1">
    <source>
        <dbReference type="PROSITE" id="PS50994"/>
    </source>
</evidence>
<dbReference type="AlphaFoldDB" id="A0A5X2XMC8"/>
<dbReference type="InterPro" id="IPR050900">
    <property type="entry name" value="Transposase_IS3/IS150/IS904"/>
</dbReference>
<dbReference type="PANTHER" id="PTHR46889">
    <property type="entry name" value="TRANSPOSASE INSF FOR INSERTION SEQUENCE IS3B-RELATED"/>
    <property type="match status" value="1"/>
</dbReference>
<feature type="domain" description="Integrase catalytic" evidence="1">
    <location>
        <begin position="7"/>
        <end position="119"/>
    </location>
</feature>
<comment type="caution">
    <text evidence="2">The sequence shown here is derived from an EMBL/GenBank/DDBJ whole genome shotgun (WGS) entry which is preliminary data.</text>
</comment>
<dbReference type="Gene3D" id="3.30.420.10">
    <property type="entry name" value="Ribonuclease H-like superfamily/Ribonuclease H"/>
    <property type="match status" value="1"/>
</dbReference>
<proteinExistence type="predicted"/>
<gene>
    <name evidence="2" type="ORF">EBC19_20960</name>
</gene>
<dbReference type="InterPro" id="IPR012337">
    <property type="entry name" value="RNaseH-like_sf"/>
</dbReference>
<dbReference type="InterPro" id="IPR001584">
    <property type="entry name" value="Integrase_cat-core"/>
</dbReference>